<protein>
    <submittedName>
        <fullName evidence="2">Uncharacterized protein</fullName>
    </submittedName>
</protein>
<proteinExistence type="predicted"/>
<evidence type="ECO:0000256" key="1">
    <source>
        <dbReference type="SAM" id="MobiDB-lite"/>
    </source>
</evidence>
<sequence length="154" mass="15940">MKATGGGGDDDWSEGDQSRDAVEIQPIIEEEALLGSAEDDAAKRTVYTEAPDADSSAGLAQDAARRQRQPDLRDLEQLLAPSSEARTGKRVHILGAGSEGTSDGHSDSSLLGGKIREEEAGGKSADAREAKSPGVPAARAQSSFARPADKISPG</sequence>
<dbReference type="AlphaFoldDB" id="A0AAD5RYQ3"/>
<feature type="compositionally biased region" description="Low complexity" evidence="1">
    <location>
        <begin position="100"/>
        <end position="113"/>
    </location>
</feature>
<feature type="region of interest" description="Disordered" evidence="1">
    <location>
        <begin position="1"/>
        <end position="154"/>
    </location>
</feature>
<organism evidence="2 3">
    <name type="scientific">Zalerion maritima</name>
    <dbReference type="NCBI Taxonomy" id="339359"/>
    <lineage>
        <taxon>Eukaryota</taxon>
        <taxon>Fungi</taxon>
        <taxon>Dikarya</taxon>
        <taxon>Ascomycota</taxon>
        <taxon>Pezizomycotina</taxon>
        <taxon>Sordariomycetes</taxon>
        <taxon>Lulworthiomycetidae</taxon>
        <taxon>Lulworthiales</taxon>
        <taxon>Lulworthiaceae</taxon>
        <taxon>Zalerion</taxon>
    </lineage>
</organism>
<name>A0AAD5RYQ3_9PEZI</name>
<reference evidence="2" key="1">
    <citation type="submission" date="2022-07" db="EMBL/GenBank/DDBJ databases">
        <title>Draft genome sequence of Zalerion maritima ATCC 34329, a (micro)plastics degrading marine fungus.</title>
        <authorList>
            <person name="Paco A."/>
            <person name="Goncalves M.F.M."/>
            <person name="Rocha-Santos T.A.P."/>
            <person name="Alves A."/>
        </authorList>
    </citation>
    <scope>NUCLEOTIDE SEQUENCE</scope>
    <source>
        <strain evidence="2">ATCC 34329</strain>
    </source>
</reference>
<dbReference type="Proteomes" id="UP001201980">
    <property type="component" value="Unassembled WGS sequence"/>
</dbReference>
<comment type="caution">
    <text evidence="2">The sequence shown here is derived from an EMBL/GenBank/DDBJ whole genome shotgun (WGS) entry which is preliminary data.</text>
</comment>
<accession>A0AAD5RYQ3</accession>
<dbReference type="EMBL" id="JAKWBI020000007">
    <property type="protein sequence ID" value="KAJ2906955.1"/>
    <property type="molecule type" value="Genomic_DNA"/>
</dbReference>
<evidence type="ECO:0000313" key="2">
    <source>
        <dbReference type="EMBL" id="KAJ2906955.1"/>
    </source>
</evidence>
<gene>
    <name evidence="2" type="ORF">MKZ38_009818</name>
</gene>
<evidence type="ECO:0000313" key="3">
    <source>
        <dbReference type="Proteomes" id="UP001201980"/>
    </source>
</evidence>
<keyword evidence="3" id="KW-1185">Reference proteome</keyword>
<feature type="compositionally biased region" description="Basic and acidic residues" evidence="1">
    <location>
        <begin position="63"/>
        <end position="76"/>
    </location>
</feature>
<feature type="compositionally biased region" description="Basic and acidic residues" evidence="1">
    <location>
        <begin position="114"/>
        <end position="131"/>
    </location>
</feature>